<comment type="caution">
    <text evidence="1">The sequence shown here is derived from an EMBL/GenBank/DDBJ whole genome shotgun (WGS) entry which is preliminary data.</text>
</comment>
<keyword evidence="2" id="KW-1185">Reference proteome</keyword>
<protein>
    <submittedName>
        <fullName evidence="1">Uncharacterized protein</fullName>
    </submittedName>
</protein>
<dbReference type="Proteomes" id="UP000335636">
    <property type="component" value="Unassembled WGS sequence"/>
</dbReference>
<evidence type="ECO:0000313" key="2">
    <source>
        <dbReference type="Proteomes" id="UP000335636"/>
    </source>
</evidence>
<reference evidence="1" key="1">
    <citation type="submission" date="2019-04" db="EMBL/GenBank/DDBJ databases">
        <authorList>
            <person name="Alioto T."/>
            <person name="Alioto T."/>
        </authorList>
    </citation>
    <scope>NUCLEOTIDE SEQUENCE [LARGE SCALE GENOMIC DNA]</scope>
</reference>
<gene>
    <name evidence="1" type="ORF">MONAX_5E035021</name>
</gene>
<sequence length="49" mass="5858">LDSFTWKICPSPHIRQTGLSLMCHMAESWLMFRIWMDFETLCPRRSSPN</sequence>
<organism evidence="1 2">
    <name type="scientific">Marmota monax</name>
    <name type="common">Woodchuck</name>
    <dbReference type="NCBI Taxonomy" id="9995"/>
    <lineage>
        <taxon>Eukaryota</taxon>
        <taxon>Metazoa</taxon>
        <taxon>Chordata</taxon>
        <taxon>Craniata</taxon>
        <taxon>Vertebrata</taxon>
        <taxon>Euteleostomi</taxon>
        <taxon>Mammalia</taxon>
        <taxon>Eutheria</taxon>
        <taxon>Euarchontoglires</taxon>
        <taxon>Glires</taxon>
        <taxon>Rodentia</taxon>
        <taxon>Sciuromorpha</taxon>
        <taxon>Sciuridae</taxon>
        <taxon>Xerinae</taxon>
        <taxon>Marmotini</taxon>
        <taxon>Marmota</taxon>
    </lineage>
</organism>
<accession>A0A5E4DAS8</accession>
<name>A0A5E4DAS8_MARMO</name>
<dbReference type="EMBL" id="CABDUW010006674">
    <property type="protein sequence ID" value="VTJ91186.1"/>
    <property type="molecule type" value="Genomic_DNA"/>
</dbReference>
<feature type="non-terminal residue" evidence="1">
    <location>
        <position position="1"/>
    </location>
</feature>
<evidence type="ECO:0000313" key="1">
    <source>
        <dbReference type="EMBL" id="VTJ91186.1"/>
    </source>
</evidence>
<dbReference type="AlphaFoldDB" id="A0A5E4DAS8"/>
<proteinExistence type="predicted"/>